<dbReference type="CDD" id="cd02440">
    <property type="entry name" value="AdoMet_MTases"/>
    <property type="match status" value="1"/>
</dbReference>
<feature type="binding site" evidence="6">
    <location>
        <position position="111"/>
    </location>
    <ligand>
        <name>S-adenosyl-L-methionine</name>
        <dbReference type="ChEBI" id="CHEBI:59789"/>
    </ligand>
</feature>
<feature type="domain" description="CheR-type methyltransferase" evidence="7">
    <location>
        <begin position="32"/>
        <end position="311"/>
    </location>
</feature>
<keyword evidence="9" id="KW-1185">Reference proteome</keyword>
<feature type="binding site" evidence="6">
    <location>
        <begin position="256"/>
        <end position="257"/>
    </location>
    <ligand>
        <name>S-adenosyl-L-methionine</name>
        <dbReference type="ChEBI" id="CHEBI:59789"/>
    </ligand>
</feature>
<dbReference type="InterPro" id="IPR022641">
    <property type="entry name" value="CheR_N"/>
</dbReference>
<dbReference type="SUPFAM" id="SSF47757">
    <property type="entry name" value="Chemotaxis receptor methyltransferase CheR, N-terminal domain"/>
    <property type="match status" value="1"/>
</dbReference>
<feature type="binding site" evidence="6">
    <location>
        <position position="115"/>
    </location>
    <ligand>
        <name>S-adenosyl-L-methionine</name>
        <dbReference type="ChEBI" id="CHEBI:59789"/>
    </ligand>
</feature>
<dbReference type="InterPro" id="IPR029063">
    <property type="entry name" value="SAM-dependent_MTases_sf"/>
</dbReference>
<evidence type="ECO:0000256" key="6">
    <source>
        <dbReference type="PIRSR" id="PIRSR000410-1"/>
    </source>
</evidence>
<dbReference type="Gene3D" id="1.10.155.10">
    <property type="entry name" value="Chemotaxis receptor methyltransferase CheR, N-terminal domain"/>
    <property type="match status" value="1"/>
</dbReference>
<evidence type="ECO:0000256" key="1">
    <source>
        <dbReference type="ARBA" id="ARBA00001541"/>
    </source>
</evidence>
<reference evidence="8 9" key="1">
    <citation type="submission" date="2016-07" db="EMBL/GenBank/DDBJ databases">
        <authorList>
            <person name="Lefevre C.T."/>
        </authorList>
    </citation>
    <scope>NUCLEOTIDE SEQUENCE [LARGE SCALE GENOMIC DNA]</scope>
    <source>
        <strain evidence="8">PR1</strain>
    </source>
</reference>
<dbReference type="EMBL" id="FLYE01000001">
    <property type="protein sequence ID" value="SCA54855.1"/>
    <property type="molecule type" value="Genomic_DNA"/>
</dbReference>
<evidence type="ECO:0000256" key="2">
    <source>
        <dbReference type="ARBA" id="ARBA00022603"/>
    </source>
</evidence>
<evidence type="ECO:0000256" key="4">
    <source>
        <dbReference type="ARBA" id="ARBA00022691"/>
    </source>
</evidence>
<gene>
    <name evidence="8" type="primary">cheR</name>
    <name evidence="8" type="ORF">MTBPR1_10102</name>
</gene>
<dbReference type="Gene3D" id="3.40.50.150">
    <property type="entry name" value="Vaccinia Virus protein VP39"/>
    <property type="match status" value="1"/>
</dbReference>
<dbReference type="InterPro" id="IPR050903">
    <property type="entry name" value="Bact_Chemotaxis_MeTrfase"/>
</dbReference>
<dbReference type="InterPro" id="IPR022642">
    <property type="entry name" value="CheR_C"/>
</dbReference>
<feature type="binding site" evidence="6">
    <location>
        <position position="183"/>
    </location>
    <ligand>
        <name>S-adenosyl-L-methionine</name>
        <dbReference type="ChEBI" id="CHEBI:59789"/>
    </ligand>
</feature>
<dbReference type="InterPro" id="IPR000780">
    <property type="entry name" value="CheR_MeTrfase"/>
</dbReference>
<dbReference type="Proteomes" id="UP000231658">
    <property type="component" value="Unassembled WGS sequence"/>
</dbReference>
<dbReference type="InterPro" id="IPR026024">
    <property type="entry name" value="Chemotaxis_MeTrfase_CheR"/>
</dbReference>
<dbReference type="SUPFAM" id="SSF53335">
    <property type="entry name" value="S-adenosyl-L-methionine-dependent methyltransferases"/>
    <property type="match status" value="1"/>
</dbReference>
<dbReference type="GO" id="GO:0008983">
    <property type="term" value="F:protein-glutamate O-methyltransferase activity"/>
    <property type="evidence" value="ECO:0007669"/>
    <property type="project" value="UniProtKB-EC"/>
</dbReference>
<dbReference type="PANTHER" id="PTHR24422">
    <property type="entry name" value="CHEMOTAXIS PROTEIN METHYLTRANSFERASE"/>
    <property type="match status" value="1"/>
</dbReference>
<comment type="function">
    <text evidence="5">Methylation of the membrane-bound methyl-accepting chemotaxis proteins (MCP) to form gamma-glutamyl methyl ester residues in MCP.</text>
</comment>
<feature type="binding site" evidence="6">
    <location>
        <position position="155"/>
    </location>
    <ligand>
        <name>S-adenosyl-L-methionine</name>
        <dbReference type="ChEBI" id="CHEBI:59789"/>
    </ligand>
</feature>
<dbReference type="PIRSF" id="PIRSF000410">
    <property type="entry name" value="CheR"/>
    <property type="match status" value="1"/>
</dbReference>
<protein>
    <recommendedName>
        <fullName evidence="5">Chemotaxis protein methyltransferase</fullName>
        <ecNumber evidence="5">2.1.1.80</ecNumber>
    </recommendedName>
</protein>
<dbReference type="PRINTS" id="PR00996">
    <property type="entry name" value="CHERMTFRASE"/>
</dbReference>
<dbReference type="InterPro" id="IPR036804">
    <property type="entry name" value="CheR_N_sf"/>
</dbReference>
<evidence type="ECO:0000256" key="5">
    <source>
        <dbReference type="PIRNR" id="PIRNR000410"/>
    </source>
</evidence>
<comment type="catalytic activity">
    <reaction evidence="1 5">
        <text>L-glutamyl-[protein] + S-adenosyl-L-methionine = [protein]-L-glutamate 5-O-methyl ester + S-adenosyl-L-homocysteine</text>
        <dbReference type="Rhea" id="RHEA:24452"/>
        <dbReference type="Rhea" id="RHEA-COMP:10208"/>
        <dbReference type="Rhea" id="RHEA-COMP:10311"/>
        <dbReference type="ChEBI" id="CHEBI:29973"/>
        <dbReference type="ChEBI" id="CHEBI:57856"/>
        <dbReference type="ChEBI" id="CHEBI:59789"/>
        <dbReference type="ChEBI" id="CHEBI:82795"/>
        <dbReference type="EC" id="2.1.1.80"/>
    </reaction>
</comment>
<dbReference type="Pfam" id="PF03705">
    <property type="entry name" value="CheR_N"/>
    <property type="match status" value="1"/>
</dbReference>
<organism evidence="8 9">
    <name type="scientific">Candidatus Terasakiella magnetica</name>
    <dbReference type="NCBI Taxonomy" id="1867952"/>
    <lineage>
        <taxon>Bacteria</taxon>
        <taxon>Pseudomonadati</taxon>
        <taxon>Pseudomonadota</taxon>
        <taxon>Alphaproteobacteria</taxon>
        <taxon>Rhodospirillales</taxon>
        <taxon>Terasakiellaceae</taxon>
        <taxon>Terasakiella</taxon>
    </lineage>
</organism>
<evidence type="ECO:0000259" key="7">
    <source>
        <dbReference type="PROSITE" id="PS50123"/>
    </source>
</evidence>
<dbReference type="Pfam" id="PF01739">
    <property type="entry name" value="CheR"/>
    <property type="match status" value="1"/>
</dbReference>
<feature type="binding site" evidence="6">
    <location>
        <position position="109"/>
    </location>
    <ligand>
        <name>S-adenosyl-L-methionine</name>
        <dbReference type="ChEBI" id="CHEBI:59789"/>
    </ligand>
</feature>
<dbReference type="STRING" id="1867952.MTBPR1_10102"/>
<feature type="binding site" evidence="6">
    <location>
        <begin position="239"/>
        <end position="240"/>
    </location>
    <ligand>
        <name>S-adenosyl-L-methionine</name>
        <dbReference type="ChEBI" id="CHEBI:59789"/>
    </ligand>
</feature>
<dbReference type="PANTHER" id="PTHR24422:SF19">
    <property type="entry name" value="CHEMOTAXIS PROTEIN METHYLTRANSFERASE"/>
    <property type="match status" value="1"/>
</dbReference>
<proteinExistence type="predicted"/>
<dbReference type="PROSITE" id="PS50123">
    <property type="entry name" value="CHER"/>
    <property type="match status" value="1"/>
</dbReference>
<evidence type="ECO:0000313" key="8">
    <source>
        <dbReference type="EMBL" id="SCA54855.1"/>
    </source>
</evidence>
<name>A0A1C3RC62_9PROT</name>
<evidence type="ECO:0000313" key="9">
    <source>
        <dbReference type="Proteomes" id="UP000231658"/>
    </source>
</evidence>
<evidence type="ECO:0000256" key="3">
    <source>
        <dbReference type="ARBA" id="ARBA00022679"/>
    </source>
</evidence>
<keyword evidence="2 5" id="KW-0489">Methyltransferase</keyword>
<dbReference type="EC" id="2.1.1.80" evidence="5"/>
<dbReference type="SMART" id="SM00138">
    <property type="entry name" value="MeTrc"/>
    <property type="match status" value="1"/>
</dbReference>
<accession>A0A1C3RC62</accession>
<sequence length="311" mass="36285">MIDKKIKLVKKSKGDTVTNAKPKVRFVMKPREQSREFPFSDSDFATLSDLIHMRTGIIMKEHKKNMVYSRLARRLRALNIQSFSDYLHYLAGSKGDQEIGYLINAITTNLTKFFRENHHFEHLENQVFPEAIHNIKAGRQKRIRVWSAGCSSGEEPYSISMVLDKALKQHNAKDIDAKILATDLDTNMLDFGRNGHYKKNSVESLDEEYLRYFREGEGQPETYQISNRLRRYISFKQLNLIGKWPVKGPFDAIFCRNVMIYFDNKTKMEITRKFADLLRPGGWLFIGHSETILDTDGRLDLYGRTVYQRVN</sequence>
<dbReference type="GO" id="GO:0032259">
    <property type="term" value="P:methylation"/>
    <property type="evidence" value="ECO:0007669"/>
    <property type="project" value="UniProtKB-KW"/>
</dbReference>
<keyword evidence="3 5" id="KW-0808">Transferase</keyword>
<dbReference type="AlphaFoldDB" id="A0A1C3RC62"/>
<keyword evidence="4 5" id="KW-0949">S-adenosyl-L-methionine</keyword>